<dbReference type="EMBL" id="LT607751">
    <property type="protein sequence ID" value="SCG59174.1"/>
    <property type="molecule type" value="Genomic_DNA"/>
</dbReference>
<evidence type="ECO:0000313" key="2">
    <source>
        <dbReference type="EMBL" id="SCG59174.1"/>
    </source>
</evidence>
<feature type="region of interest" description="Disordered" evidence="1">
    <location>
        <begin position="27"/>
        <end position="51"/>
    </location>
</feature>
<evidence type="ECO:0000313" key="3">
    <source>
        <dbReference type="Proteomes" id="UP000198210"/>
    </source>
</evidence>
<dbReference type="Gene3D" id="1.25.40.10">
    <property type="entry name" value="Tetratricopeptide repeat domain"/>
    <property type="match status" value="1"/>
</dbReference>
<dbReference type="Proteomes" id="UP000198210">
    <property type="component" value="Chromosome I"/>
</dbReference>
<proteinExistence type="predicted"/>
<reference evidence="2 3" key="1">
    <citation type="submission" date="2016-06" db="EMBL/GenBank/DDBJ databases">
        <authorList>
            <person name="Kjaerup R.B."/>
            <person name="Dalgaard T.S."/>
            <person name="Juul-Madsen H.R."/>
        </authorList>
    </citation>
    <scope>NUCLEOTIDE SEQUENCE [LARGE SCALE GENOMIC DNA]</scope>
    <source>
        <strain evidence="2 3">DSM 45097</strain>
    </source>
</reference>
<dbReference type="AlphaFoldDB" id="A0A1C5ILK1"/>
<keyword evidence="3" id="KW-1185">Reference proteome</keyword>
<gene>
    <name evidence="2" type="ORF">GA0074704_3571</name>
</gene>
<accession>A0A1C5ILK1</accession>
<organism evidence="2 3">
    <name type="scientific">Micromonospora siamensis</name>
    <dbReference type="NCBI Taxonomy" id="299152"/>
    <lineage>
        <taxon>Bacteria</taxon>
        <taxon>Bacillati</taxon>
        <taxon>Actinomycetota</taxon>
        <taxon>Actinomycetes</taxon>
        <taxon>Micromonosporales</taxon>
        <taxon>Micromonosporaceae</taxon>
        <taxon>Micromonospora</taxon>
    </lineage>
</organism>
<dbReference type="SUPFAM" id="SSF48452">
    <property type="entry name" value="TPR-like"/>
    <property type="match status" value="1"/>
</dbReference>
<protein>
    <recommendedName>
        <fullName evidence="4">Tetratricopeptide repeat-containing protein</fullName>
    </recommendedName>
</protein>
<name>A0A1C5ILK1_9ACTN</name>
<sequence length="133" mass="14254">MPPPRENENSSLPSGVRPLAAQVRTCRHGASDRAVGSAPGTRRANGHGAINRPRRRWLAAGRRDQLNCSYALRNLCFAAHAAGRVDEARLLLEESTRLRREVGFLPGVAANLVGLARLAVDEGRPDDATALAA</sequence>
<evidence type="ECO:0000256" key="1">
    <source>
        <dbReference type="SAM" id="MobiDB-lite"/>
    </source>
</evidence>
<dbReference type="InterPro" id="IPR011990">
    <property type="entry name" value="TPR-like_helical_dom_sf"/>
</dbReference>
<evidence type="ECO:0008006" key="4">
    <source>
        <dbReference type="Google" id="ProtNLM"/>
    </source>
</evidence>